<evidence type="ECO:0000256" key="1">
    <source>
        <dbReference type="ARBA" id="ARBA00001971"/>
    </source>
</evidence>
<keyword evidence="11" id="KW-0503">Monooxygenase</keyword>
<keyword evidence="12 14" id="KW-0472">Membrane</keyword>
<dbReference type="Proteomes" id="UP000279307">
    <property type="component" value="Chromosome 1"/>
</dbReference>
<evidence type="ECO:0000256" key="8">
    <source>
        <dbReference type="ARBA" id="ARBA00022848"/>
    </source>
</evidence>
<evidence type="ECO:0000256" key="13">
    <source>
        <dbReference type="PIRSR" id="PIRSR602401-1"/>
    </source>
</evidence>
<protein>
    <recommendedName>
        <fullName evidence="17">Cytochrome P450 6a14</fullName>
    </recommendedName>
</protein>
<dbReference type="CDD" id="cd11056">
    <property type="entry name" value="CYP6-like"/>
    <property type="match status" value="2"/>
</dbReference>
<keyword evidence="8" id="KW-0492">Microsome</keyword>
<dbReference type="AlphaFoldDB" id="A0A3L8E3Y7"/>
<dbReference type="EMBL" id="QOIP01000001">
    <property type="protein sequence ID" value="RLU27272.1"/>
    <property type="molecule type" value="Genomic_DNA"/>
</dbReference>
<gene>
    <name evidence="15" type="ORF">DMN91_001073</name>
</gene>
<dbReference type="GO" id="GO:0016705">
    <property type="term" value="F:oxidoreductase activity, acting on paired donors, with incorporation or reduction of molecular oxygen"/>
    <property type="evidence" value="ECO:0007669"/>
    <property type="project" value="InterPro"/>
</dbReference>
<dbReference type="InterPro" id="IPR050476">
    <property type="entry name" value="Insect_CytP450_Detox"/>
</dbReference>
<keyword evidence="14" id="KW-1133">Transmembrane helix</keyword>
<evidence type="ECO:0008006" key="17">
    <source>
        <dbReference type="Google" id="ProtNLM"/>
    </source>
</evidence>
<evidence type="ECO:0000256" key="12">
    <source>
        <dbReference type="ARBA" id="ARBA00023136"/>
    </source>
</evidence>
<comment type="similarity">
    <text evidence="4">Belongs to the cytochrome P450 family.</text>
</comment>
<dbReference type="GO" id="GO:0005506">
    <property type="term" value="F:iron ion binding"/>
    <property type="evidence" value="ECO:0007669"/>
    <property type="project" value="InterPro"/>
</dbReference>
<dbReference type="FunFam" id="1.10.630.10:FF:000042">
    <property type="entry name" value="Cytochrome P450"/>
    <property type="match status" value="2"/>
</dbReference>
<feature type="transmembrane region" description="Helical" evidence="14">
    <location>
        <begin position="495"/>
        <end position="514"/>
    </location>
</feature>
<dbReference type="GO" id="GO:0020037">
    <property type="term" value="F:heme binding"/>
    <property type="evidence" value="ECO:0007669"/>
    <property type="project" value="InterPro"/>
</dbReference>
<evidence type="ECO:0000256" key="3">
    <source>
        <dbReference type="ARBA" id="ARBA00004406"/>
    </source>
</evidence>
<keyword evidence="9" id="KW-0560">Oxidoreductase</keyword>
<keyword evidence="10 13" id="KW-0408">Iron</keyword>
<evidence type="ECO:0000313" key="16">
    <source>
        <dbReference type="Proteomes" id="UP000279307"/>
    </source>
</evidence>
<dbReference type="PANTHER" id="PTHR24292:SF54">
    <property type="entry name" value="CYP9F3-RELATED"/>
    <property type="match status" value="1"/>
</dbReference>
<dbReference type="InterPro" id="IPR001128">
    <property type="entry name" value="Cyt_P450"/>
</dbReference>
<evidence type="ECO:0000256" key="2">
    <source>
        <dbReference type="ARBA" id="ARBA00004174"/>
    </source>
</evidence>
<keyword evidence="14" id="KW-0812">Transmembrane</keyword>
<evidence type="ECO:0000256" key="5">
    <source>
        <dbReference type="ARBA" id="ARBA00022617"/>
    </source>
</evidence>
<keyword evidence="7" id="KW-0256">Endoplasmic reticulum</keyword>
<organism evidence="15 16">
    <name type="scientific">Ooceraea biroi</name>
    <name type="common">Clonal raider ant</name>
    <name type="synonym">Cerapachys biroi</name>
    <dbReference type="NCBI Taxonomy" id="2015173"/>
    <lineage>
        <taxon>Eukaryota</taxon>
        <taxon>Metazoa</taxon>
        <taxon>Ecdysozoa</taxon>
        <taxon>Arthropoda</taxon>
        <taxon>Hexapoda</taxon>
        <taxon>Insecta</taxon>
        <taxon>Pterygota</taxon>
        <taxon>Neoptera</taxon>
        <taxon>Endopterygota</taxon>
        <taxon>Hymenoptera</taxon>
        <taxon>Apocrita</taxon>
        <taxon>Aculeata</taxon>
        <taxon>Formicoidea</taxon>
        <taxon>Formicidae</taxon>
        <taxon>Dorylinae</taxon>
        <taxon>Ooceraea</taxon>
    </lineage>
</organism>
<dbReference type="InterPro" id="IPR002401">
    <property type="entry name" value="Cyt_P450_E_grp-I"/>
</dbReference>
<dbReference type="OrthoDB" id="2789670at2759"/>
<dbReference type="GO" id="GO:0005789">
    <property type="term" value="C:endoplasmic reticulum membrane"/>
    <property type="evidence" value="ECO:0007669"/>
    <property type="project" value="UniProtKB-SubCell"/>
</dbReference>
<feature type="binding site" description="axial binding residue" evidence="13">
    <location>
        <position position="443"/>
    </location>
    <ligand>
        <name>heme</name>
        <dbReference type="ChEBI" id="CHEBI:30413"/>
    </ligand>
    <ligandPart>
        <name>Fe</name>
        <dbReference type="ChEBI" id="CHEBI:18248"/>
    </ligandPart>
</feature>
<dbReference type="InterPro" id="IPR036396">
    <property type="entry name" value="Cyt_P450_sf"/>
</dbReference>
<evidence type="ECO:0000256" key="14">
    <source>
        <dbReference type="SAM" id="Phobius"/>
    </source>
</evidence>
<comment type="cofactor">
    <cofactor evidence="1 13">
        <name>heme</name>
        <dbReference type="ChEBI" id="CHEBI:30413"/>
    </cofactor>
</comment>
<dbReference type="SUPFAM" id="SSF48264">
    <property type="entry name" value="Cytochrome P450"/>
    <property type="match status" value="2"/>
</dbReference>
<keyword evidence="6 13" id="KW-0479">Metal-binding</keyword>
<evidence type="ECO:0000256" key="4">
    <source>
        <dbReference type="ARBA" id="ARBA00010617"/>
    </source>
</evidence>
<comment type="subcellular location">
    <subcellularLocation>
        <location evidence="3">Endoplasmic reticulum membrane</location>
        <topology evidence="3">Peripheral membrane protein</topology>
    </subcellularLocation>
    <subcellularLocation>
        <location evidence="2">Microsome membrane</location>
        <topology evidence="2">Peripheral membrane protein</topology>
    </subcellularLocation>
</comment>
<reference evidence="15 16" key="1">
    <citation type="journal article" date="2018" name="Genome Res.">
        <title>The genomic architecture and molecular evolution of ant odorant receptors.</title>
        <authorList>
            <person name="McKenzie S.K."/>
            <person name="Kronauer D.J.C."/>
        </authorList>
    </citation>
    <scope>NUCLEOTIDE SEQUENCE [LARGE SCALE GENOMIC DNA]</scope>
    <source>
        <strain evidence="15">Clonal line C1</strain>
    </source>
</reference>
<dbReference type="PANTHER" id="PTHR24292">
    <property type="entry name" value="CYTOCHROME P450"/>
    <property type="match status" value="1"/>
</dbReference>
<proteinExistence type="inferred from homology"/>
<dbReference type="InterPro" id="IPR017972">
    <property type="entry name" value="Cyt_P450_CS"/>
</dbReference>
<dbReference type="PRINTS" id="PR00385">
    <property type="entry name" value="P450"/>
</dbReference>
<feature type="transmembrane region" description="Helical" evidence="14">
    <location>
        <begin position="784"/>
        <end position="809"/>
    </location>
</feature>
<evidence type="ECO:0000256" key="7">
    <source>
        <dbReference type="ARBA" id="ARBA00022824"/>
    </source>
</evidence>
<dbReference type="PROSITE" id="PS00086">
    <property type="entry name" value="CYTOCHROME_P450"/>
    <property type="match status" value="2"/>
</dbReference>
<keyword evidence="5 13" id="KW-0349">Heme</keyword>
<evidence type="ECO:0000256" key="10">
    <source>
        <dbReference type="ARBA" id="ARBA00023004"/>
    </source>
</evidence>
<evidence type="ECO:0000256" key="6">
    <source>
        <dbReference type="ARBA" id="ARBA00022723"/>
    </source>
</evidence>
<dbReference type="Pfam" id="PF00067">
    <property type="entry name" value="p450"/>
    <property type="match status" value="2"/>
</dbReference>
<accession>A0A3L8E3Y7</accession>
<evidence type="ECO:0000256" key="11">
    <source>
        <dbReference type="ARBA" id="ARBA00023033"/>
    </source>
</evidence>
<evidence type="ECO:0000256" key="9">
    <source>
        <dbReference type="ARBA" id="ARBA00023002"/>
    </source>
</evidence>
<comment type="caution">
    <text evidence="15">The sequence shown here is derived from an EMBL/GenBank/DDBJ whole genome shotgun (WGS) entry which is preliminary data.</text>
</comment>
<dbReference type="PRINTS" id="PR00463">
    <property type="entry name" value="EP450I"/>
</dbReference>
<dbReference type="Gene3D" id="1.10.630.10">
    <property type="entry name" value="Cytochrome P450"/>
    <property type="match status" value="2"/>
</dbReference>
<dbReference type="GO" id="GO:0004497">
    <property type="term" value="F:monooxygenase activity"/>
    <property type="evidence" value="ECO:0007669"/>
    <property type="project" value="UniProtKB-KW"/>
</dbReference>
<name>A0A3L8E3Y7_OOCBI</name>
<sequence length="993" mass="115271">MAAFEILCACLVILLLLYYYVTYEFDYWTSRRVNGPKPVPFFGNTKNFILGKMCMGDVFKSIYDKYPKERMVGAFIRGEPVLVLRDADDIKQVLIKDFTTFPERHSEVYEKAEPMSLHLFRLDAVRWRPLRTQLSPIFTSGKLKDMFHLLLNCSEHFERYLAEMVPIERIVECRNLTSKFTIDVIGTCAFGIEMNALNEENNEFCKMGRKIFRSDLKTLVRNTLKDIPWFYKRIGHIFDDHDITEFMTNITRDTIEYRKKNNVRRHDFVDTLIELKDHPEKLGINNVNDTFIAAQSFVFFAAGFETSSTTIAFAMYELARNHKVQEKLRDEMKQILSSCSNGTISYDDIKKFTYLEQVFRETLRKYPPVMFLSRKAERDYTFESTQLTIRKGLKVFIPVYAIQHDPSIYPDPEVFDPERFNDDNADLKNSMYYLPFGNGPRNCIGARFAVYQVKIGLIKVLMNYKIDVCEKTEIPLTNEPMSAIMLQPRHGLFTMAYNILLGIITLLLAVYYFIRVKYNYWKARGVKGPTPLPLVGNFGGIFFNKTSVVEFLKKVYNEYKSEPLIGVYSGVNPILVVKDPAFIKDILIKDFSVFANRGTFARDTVDVFASNLFRIEAQRWRPLRAKLSPTFSSGKLKNMFYLLKQCANNFGQYLDRLVAQEKIIDCPAITSKFTADVIGTCIFGIDMKALGNDKCEFLEMGKKMMKPRLKVRMKEFVRNWPWLFDIVGNFLLDHDIIEYFMTMVTKTIDYRVKHNIIRHDFMDILTDLKKNPEQLPELEVTDKLIVAQAVAFFIAGFFTSSNVMSHLLYELALNPHMQERLRTEITEAVEETNGDMEYDNLKKMDYLEAVFKESLRKYPAVTHLMRESLEDYTFSGTQVHIPKGQSIWIPVYSLHLDPTFYPDPHVFDPERFMKNDGDLGNSVPYLGFGDGSRNCIGARFAVQQTKVGIIEILKNFKVDVCEKSTFKYGDQPRLFLLTASEGTYLKLTRLGKD</sequence>
<evidence type="ECO:0000313" key="15">
    <source>
        <dbReference type="EMBL" id="RLU27272.1"/>
    </source>
</evidence>